<dbReference type="InterPro" id="IPR044946">
    <property type="entry name" value="Restrct_endonuc_typeI_TRD_sf"/>
</dbReference>
<dbReference type="GO" id="GO:0003677">
    <property type="term" value="F:DNA binding"/>
    <property type="evidence" value="ECO:0007669"/>
    <property type="project" value="UniProtKB-KW"/>
</dbReference>
<dbReference type="GO" id="GO:0004519">
    <property type="term" value="F:endonuclease activity"/>
    <property type="evidence" value="ECO:0007669"/>
    <property type="project" value="UniProtKB-KW"/>
</dbReference>
<evidence type="ECO:0000256" key="3">
    <source>
        <dbReference type="ARBA" id="ARBA00023125"/>
    </source>
</evidence>
<dbReference type="REBASE" id="856957">
    <property type="entry name" value="S.SspR08ORF4220P"/>
</dbReference>
<organism evidence="5">
    <name type="scientific">Streptomyces sp. R08</name>
    <dbReference type="NCBI Taxonomy" id="3238624"/>
    <lineage>
        <taxon>Bacteria</taxon>
        <taxon>Bacillati</taxon>
        <taxon>Actinomycetota</taxon>
        <taxon>Actinomycetes</taxon>
        <taxon>Kitasatosporales</taxon>
        <taxon>Streptomycetaceae</taxon>
        <taxon>Streptomyces</taxon>
    </lineage>
</organism>
<evidence type="ECO:0000256" key="1">
    <source>
        <dbReference type="ARBA" id="ARBA00010923"/>
    </source>
</evidence>
<dbReference type="RefSeq" id="WP_369186544.1">
    <property type="nucleotide sequence ID" value="NZ_CP163431.1"/>
</dbReference>
<dbReference type="Gene3D" id="3.90.220.20">
    <property type="entry name" value="DNA methylase specificity domains"/>
    <property type="match status" value="3"/>
</dbReference>
<protein>
    <submittedName>
        <fullName evidence="5">Restriction endonuclease subunit S</fullName>
        <ecNumber evidence="5">3.1.21.-</ecNumber>
    </submittedName>
</protein>
<dbReference type="PANTHER" id="PTHR30408:SF12">
    <property type="entry name" value="TYPE I RESTRICTION ENZYME MJAVIII SPECIFICITY SUBUNIT"/>
    <property type="match status" value="1"/>
</dbReference>
<dbReference type="GO" id="GO:0016787">
    <property type="term" value="F:hydrolase activity"/>
    <property type="evidence" value="ECO:0007669"/>
    <property type="project" value="UniProtKB-KW"/>
</dbReference>
<keyword evidence="5" id="KW-0255">Endonuclease</keyword>
<dbReference type="EMBL" id="CP163431">
    <property type="protein sequence ID" value="XDP99435.1"/>
    <property type="molecule type" value="Genomic_DNA"/>
</dbReference>
<keyword evidence="2" id="KW-0680">Restriction system</keyword>
<dbReference type="Pfam" id="PF01420">
    <property type="entry name" value="Methylase_S"/>
    <property type="match status" value="1"/>
</dbReference>
<dbReference type="EC" id="3.1.21.-" evidence="5"/>
<dbReference type="PANTHER" id="PTHR30408">
    <property type="entry name" value="TYPE-1 RESTRICTION ENZYME ECOKI SPECIFICITY PROTEIN"/>
    <property type="match status" value="1"/>
</dbReference>
<evidence type="ECO:0000313" key="5">
    <source>
        <dbReference type="EMBL" id="XDP99435.1"/>
    </source>
</evidence>
<keyword evidence="5" id="KW-0540">Nuclease</keyword>
<dbReference type="AlphaFoldDB" id="A0AB39M356"/>
<keyword evidence="3" id="KW-0238">DNA-binding</keyword>
<comment type="similarity">
    <text evidence="1">Belongs to the type-I restriction system S methylase family.</text>
</comment>
<keyword evidence="5" id="KW-0378">Hydrolase</keyword>
<dbReference type="GO" id="GO:0009307">
    <property type="term" value="P:DNA restriction-modification system"/>
    <property type="evidence" value="ECO:0007669"/>
    <property type="project" value="UniProtKB-KW"/>
</dbReference>
<accession>A0AB39M356</accession>
<proteinExistence type="inferred from homology"/>
<dbReference type="InterPro" id="IPR052021">
    <property type="entry name" value="Type-I_RS_S_subunit"/>
</dbReference>
<dbReference type="SUPFAM" id="SSF116734">
    <property type="entry name" value="DNA methylase specificity domain"/>
    <property type="match status" value="2"/>
</dbReference>
<sequence>MKLLSEALSISIDSVPVSPNDRFDIAGVYGFGRGLFTREPIRGSETSYPKLHRLHAGDVVLSRLKAFEGAIAVVPEHLNGWFLSPEFPTFAINREIADPGYLQHLFRWPGFWELLRGESRGVGARRERVSAQRVLSIRVPLPDSVEAQQDIAARLDRLHEARHRSVKSTQHAEGLVASLHNSLCQVEAPRACVGKIMKLSRTPVSIEPEKKYSQIGVYSFGKGVIRRKAQPGSTLSKLKYYQVPSGALILSNIQAWEKAIALSDEADAEYVASQRFLPYLPKRDDEVDANYMRYFFLSDAGHPMILKSSPGTTARNRTLGIKAFENLLIPLPSKRDQLHIAAVLDRAYEAVRRMRQRNQEFDALYQAALSKEFEAAQAPAGK</sequence>
<dbReference type="InterPro" id="IPR000055">
    <property type="entry name" value="Restrct_endonuc_typeI_TRD"/>
</dbReference>
<feature type="domain" description="Type I restriction modification DNA specificity" evidence="4">
    <location>
        <begin position="224"/>
        <end position="360"/>
    </location>
</feature>
<evidence type="ECO:0000256" key="2">
    <source>
        <dbReference type="ARBA" id="ARBA00022747"/>
    </source>
</evidence>
<evidence type="ECO:0000259" key="4">
    <source>
        <dbReference type="Pfam" id="PF01420"/>
    </source>
</evidence>
<reference evidence="5" key="1">
    <citation type="submission" date="2024-07" db="EMBL/GenBank/DDBJ databases">
        <authorList>
            <person name="Yu S.T."/>
        </authorList>
    </citation>
    <scope>NUCLEOTIDE SEQUENCE</scope>
    <source>
        <strain evidence="5">R08</strain>
    </source>
</reference>
<gene>
    <name evidence="5" type="ORF">AB5J58_04215</name>
</gene>
<name>A0AB39M356_9ACTN</name>